<protein>
    <submittedName>
        <fullName evidence="1">ER glycerol-phosphate acyltransferase</fullName>
    </submittedName>
</protein>
<dbReference type="GO" id="GO:0016746">
    <property type="term" value="F:acyltransferase activity"/>
    <property type="evidence" value="ECO:0007669"/>
    <property type="project" value="UniProtKB-KW"/>
</dbReference>
<accession>A0A1R3JYL7</accession>
<dbReference type="Proteomes" id="UP000187203">
    <property type="component" value="Unassembled WGS sequence"/>
</dbReference>
<gene>
    <name evidence="1" type="ORF">COLO4_13042</name>
</gene>
<keyword evidence="2" id="KW-1185">Reference proteome</keyword>
<evidence type="ECO:0000313" key="1">
    <source>
        <dbReference type="EMBL" id="OMO99900.1"/>
    </source>
</evidence>
<proteinExistence type="predicted"/>
<sequence>MEEFTIYLEVNKGGKLSEKGWKAIRGFIADKSVNKGVGMTILRNMWPEAEAPIIELPPNIHDRSCLGLLRLRDEYNKVKPVKKTDGSHKWAPPPSS</sequence>
<organism evidence="1 2">
    <name type="scientific">Corchorus olitorius</name>
    <dbReference type="NCBI Taxonomy" id="93759"/>
    <lineage>
        <taxon>Eukaryota</taxon>
        <taxon>Viridiplantae</taxon>
        <taxon>Streptophyta</taxon>
        <taxon>Embryophyta</taxon>
        <taxon>Tracheophyta</taxon>
        <taxon>Spermatophyta</taxon>
        <taxon>Magnoliopsida</taxon>
        <taxon>eudicotyledons</taxon>
        <taxon>Gunneridae</taxon>
        <taxon>Pentapetalae</taxon>
        <taxon>rosids</taxon>
        <taxon>malvids</taxon>
        <taxon>Malvales</taxon>
        <taxon>Malvaceae</taxon>
        <taxon>Grewioideae</taxon>
        <taxon>Apeibeae</taxon>
        <taxon>Corchorus</taxon>
    </lineage>
</organism>
<dbReference type="EMBL" id="AWUE01015027">
    <property type="protein sequence ID" value="OMO99900.1"/>
    <property type="molecule type" value="Genomic_DNA"/>
</dbReference>
<reference evidence="2" key="1">
    <citation type="submission" date="2013-09" db="EMBL/GenBank/DDBJ databases">
        <title>Corchorus olitorius genome sequencing.</title>
        <authorList>
            <person name="Alam M."/>
            <person name="Haque M.S."/>
            <person name="Islam M.S."/>
            <person name="Emdad E.M."/>
            <person name="Islam M.M."/>
            <person name="Ahmed B."/>
            <person name="Halim A."/>
            <person name="Hossen Q.M.M."/>
            <person name="Hossain M.Z."/>
            <person name="Ahmed R."/>
            <person name="Khan M.M."/>
            <person name="Islam R."/>
            <person name="Rashid M.M."/>
            <person name="Khan S.A."/>
            <person name="Rahman M.S."/>
            <person name="Alam M."/>
            <person name="Yahiya A.S."/>
            <person name="Khan M.S."/>
            <person name="Azam M.S."/>
            <person name="Haque T."/>
            <person name="Lashkar M.Z.H."/>
            <person name="Akhand A.I."/>
            <person name="Morshed G."/>
            <person name="Roy S."/>
            <person name="Uddin K.S."/>
            <person name="Rabeya T."/>
            <person name="Hossain A.S."/>
            <person name="Chowdhury A."/>
            <person name="Snigdha A.R."/>
            <person name="Mortoza M.S."/>
            <person name="Matin S.A."/>
            <person name="Hoque S.M.E."/>
            <person name="Islam M.K."/>
            <person name="Roy D.K."/>
            <person name="Haider R."/>
            <person name="Moosa M.M."/>
            <person name="Elias S.M."/>
            <person name="Hasan A.M."/>
            <person name="Jahan S."/>
            <person name="Shafiuddin M."/>
            <person name="Mahmood N."/>
            <person name="Shommy N.S."/>
        </authorList>
    </citation>
    <scope>NUCLEOTIDE SEQUENCE [LARGE SCALE GENOMIC DNA]</scope>
    <source>
        <strain evidence="2">cv. O-4</strain>
    </source>
</reference>
<evidence type="ECO:0000313" key="2">
    <source>
        <dbReference type="Proteomes" id="UP000187203"/>
    </source>
</evidence>
<name>A0A1R3JYL7_9ROSI</name>
<keyword evidence="1" id="KW-0012">Acyltransferase</keyword>
<keyword evidence="1" id="KW-0808">Transferase</keyword>
<dbReference type="AlphaFoldDB" id="A0A1R3JYL7"/>
<comment type="caution">
    <text evidence="1">The sequence shown here is derived from an EMBL/GenBank/DDBJ whole genome shotgun (WGS) entry which is preliminary data.</text>
</comment>